<evidence type="ECO:0000313" key="1">
    <source>
        <dbReference type="EMBL" id="BAZ03231.1"/>
    </source>
</evidence>
<sequence length="109" mass="12970">MTQNFRNYMDILDELYILDENKQPIKPESLEQWSDWRKNENNIQVALDTFSWGRVSTIFLGKDYSNFPNQEPQLFETMIFGGEYSGKFWRYSTWEQAVAGHQEVCMIAI</sequence>
<dbReference type="RefSeq" id="WP_190445658.1">
    <property type="nucleotide sequence ID" value="NZ_CAWNJS010000003.1"/>
</dbReference>
<accession>A0A1Z4NBY1</accession>
<organism evidence="1 2">
    <name type="scientific">Tolypothrix tenuis PCC 7101</name>
    <dbReference type="NCBI Taxonomy" id="231146"/>
    <lineage>
        <taxon>Bacteria</taxon>
        <taxon>Bacillati</taxon>
        <taxon>Cyanobacteriota</taxon>
        <taxon>Cyanophyceae</taxon>
        <taxon>Nostocales</taxon>
        <taxon>Tolypothrichaceae</taxon>
        <taxon>Tolypothrix</taxon>
    </lineage>
</organism>
<gene>
    <name evidence="1" type="ORF">NIES37_72440</name>
</gene>
<protein>
    <submittedName>
        <fullName evidence="1">Uncharacterized protein</fullName>
    </submittedName>
</protein>
<proteinExistence type="predicted"/>
<name>A0A1Z4NBY1_9CYAN</name>
<geneLocation type="plasmid" evidence="2">
    <name>Plasmid2 dna</name>
</geneLocation>
<keyword evidence="1" id="KW-0614">Plasmid</keyword>
<evidence type="ECO:0000313" key="2">
    <source>
        <dbReference type="Proteomes" id="UP000218785"/>
    </source>
</evidence>
<keyword evidence="2" id="KW-1185">Reference proteome</keyword>
<dbReference type="AlphaFoldDB" id="A0A1Z4NBY1"/>
<dbReference type="Proteomes" id="UP000218785">
    <property type="component" value="Plasmid plasmid2"/>
</dbReference>
<dbReference type="EMBL" id="AP018250">
    <property type="protein sequence ID" value="BAZ03231.1"/>
    <property type="molecule type" value="Genomic_DNA"/>
</dbReference>
<dbReference type="KEGG" id="ttq:NIES37_72440"/>
<reference evidence="1 2" key="1">
    <citation type="submission" date="2017-06" db="EMBL/GenBank/DDBJ databases">
        <title>Genome sequencing of cyanobaciteial culture collection at National Institute for Environmental Studies (NIES).</title>
        <authorList>
            <person name="Hirose Y."/>
            <person name="Shimura Y."/>
            <person name="Fujisawa T."/>
            <person name="Nakamura Y."/>
            <person name="Kawachi M."/>
        </authorList>
    </citation>
    <scope>NUCLEOTIDE SEQUENCE [LARGE SCALE GENOMIC DNA]</scope>
    <source>
        <strain evidence="1 2">NIES-37</strain>
        <plasmid evidence="2">Plasmid2 dna</plasmid>
    </source>
</reference>